<protein>
    <submittedName>
        <fullName evidence="1">Uncharacterized protein</fullName>
    </submittedName>
</protein>
<dbReference type="EMBL" id="MJLZ01000001">
    <property type="protein sequence ID" value="RLM28260.1"/>
    <property type="molecule type" value="Genomic_DNA"/>
</dbReference>
<dbReference type="Proteomes" id="UP000285648">
    <property type="component" value="Unassembled WGS sequence"/>
</dbReference>
<dbReference type="RefSeq" id="WP_121572935.1">
    <property type="nucleotide sequence ID" value="NZ_MJLZ01000001.1"/>
</dbReference>
<proteinExistence type="predicted"/>
<name>A0A421DU78_9GAMM</name>
<accession>A0A421DU78</accession>
<organism evidence="1 2">
    <name type="scientific">Brenneria alni</name>
    <dbReference type="NCBI Taxonomy" id="71656"/>
    <lineage>
        <taxon>Bacteria</taxon>
        <taxon>Pseudomonadati</taxon>
        <taxon>Pseudomonadota</taxon>
        <taxon>Gammaproteobacteria</taxon>
        <taxon>Enterobacterales</taxon>
        <taxon>Pectobacteriaceae</taxon>
        <taxon>Brenneria</taxon>
    </lineage>
</organism>
<sequence length="123" mass="13855">MSPFTHLALDIGLTDFLDYIEPRLAADSAVLYQRQAFLERLRSIPATLPSDCIETMPIMPNYFFNQFNLLLTHHSKQGRCTALAQMVPVRKCIRSFGFERTLAFDGLGVVIIKCVKVLATAFS</sequence>
<reference evidence="1 2" key="1">
    <citation type="submission" date="2016-09" db="EMBL/GenBank/DDBJ databases">
        <authorList>
            <person name="Doonan J."/>
            <person name="Pachebat J.A."/>
            <person name="Golyshin P.N."/>
            <person name="Denman S."/>
            <person name="Mcdonald J.E."/>
        </authorList>
    </citation>
    <scope>NUCLEOTIDE SEQUENCE [LARGE SCALE GENOMIC DNA]</scope>
    <source>
        <strain evidence="1 2">NCPPB 3934</strain>
    </source>
</reference>
<evidence type="ECO:0000313" key="1">
    <source>
        <dbReference type="EMBL" id="RLM28260.1"/>
    </source>
</evidence>
<evidence type="ECO:0000313" key="2">
    <source>
        <dbReference type="Proteomes" id="UP000285648"/>
    </source>
</evidence>
<dbReference type="AlphaFoldDB" id="A0A421DU78"/>
<comment type="caution">
    <text evidence="1">The sequence shown here is derived from an EMBL/GenBank/DDBJ whole genome shotgun (WGS) entry which is preliminary data.</text>
</comment>
<dbReference type="OrthoDB" id="3885828at2"/>
<gene>
    <name evidence="1" type="ORF">BIY29_00990</name>
</gene>
<keyword evidence="2" id="KW-1185">Reference proteome</keyword>